<keyword evidence="4 13" id="KW-0963">Cytoplasm</keyword>
<dbReference type="HAMAP" id="MF_01228">
    <property type="entry name" value="Met_tRNA_synth_type2"/>
    <property type="match status" value="1"/>
</dbReference>
<feature type="binding site" evidence="13">
    <location>
        <position position="150"/>
    </location>
    <ligand>
        <name>Zn(2+)</name>
        <dbReference type="ChEBI" id="CHEBI:29105"/>
    </ligand>
</feature>
<evidence type="ECO:0000256" key="6">
    <source>
        <dbReference type="ARBA" id="ARBA00022598"/>
    </source>
</evidence>
<dbReference type="GO" id="GO:0004825">
    <property type="term" value="F:methionine-tRNA ligase activity"/>
    <property type="evidence" value="ECO:0007669"/>
    <property type="project" value="UniProtKB-EC"/>
</dbReference>
<comment type="caution">
    <text evidence="13">Lacks conserved residue(s) required for the propagation of feature annotation.</text>
</comment>
<dbReference type="CDD" id="cd00814">
    <property type="entry name" value="MetRS_core"/>
    <property type="match status" value="1"/>
</dbReference>
<dbReference type="EC" id="6.1.1.10" evidence="13"/>
<evidence type="ECO:0000256" key="13">
    <source>
        <dbReference type="HAMAP-Rule" id="MF_01228"/>
    </source>
</evidence>
<dbReference type="Pfam" id="PF08264">
    <property type="entry name" value="Anticodon_1"/>
    <property type="match status" value="1"/>
</dbReference>
<feature type="domain" description="TRNA-binding" evidence="15">
    <location>
        <begin position="529"/>
        <end position="629"/>
    </location>
</feature>
<protein>
    <recommendedName>
        <fullName evidence="13">Methionine--tRNA ligase</fullName>
        <ecNumber evidence="13">6.1.1.10</ecNumber>
    </recommendedName>
    <alternativeName>
        <fullName evidence="13">Methionyl-tRNA synthetase</fullName>
        <shortName evidence="13">MetRS</shortName>
    </alternativeName>
</protein>
<keyword evidence="13" id="KW-0862">Zinc</keyword>
<feature type="short sequence motif" description="'KMSKS' region" evidence="13">
    <location>
        <begin position="300"/>
        <end position="304"/>
    </location>
</feature>
<dbReference type="InterPro" id="IPR012340">
    <property type="entry name" value="NA-bd_OB-fold"/>
</dbReference>
<name>A0ABS1GFM0_9AQUI</name>
<evidence type="ECO:0000256" key="4">
    <source>
        <dbReference type="ARBA" id="ARBA00022490"/>
    </source>
</evidence>
<dbReference type="InterPro" id="IPR013155">
    <property type="entry name" value="M/V/L/I-tRNA-synth_anticd-bd"/>
</dbReference>
<feature type="short sequence motif" description="'HIGH' region" evidence="13">
    <location>
        <begin position="13"/>
        <end position="23"/>
    </location>
</feature>
<keyword evidence="14" id="KW-0175">Coiled coil</keyword>
<dbReference type="PANTHER" id="PTHR43326:SF1">
    <property type="entry name" value="METHIONINE--TRNA LIGASE, MITOCHONDRIAL"/>
    <property type="match status" value="1"/>
</dbReference>
<evidence type="ECO:0000256" key="2">
    <source>
        <dbReference type="ARBA" id="ARBA00004496"/>
    </source>
</evidence>
<comment type="subunit">
    <text evidence="3 13">Homodimer.</text>
</comment>
<comment type="caution">
    <text evidence="16">The sequence shown here is derived from an EMBL/GenBank/DDBJ whole genome shotgun (WGS) entry which is preliminary data.</text>
</comment>
<dbReference type="InterPro" id="IPR009080">
    <property type="entry name" value="tRNAsynth_Ia_anticodon-bd"/>
</dbReference>
<dbReference type="PRINTS" id="PR01041">
    <property type="entry name" value="TRNASYNTHMET"/>
</dbReference>
<dbReference type="Gene3D" id="3.40.50.620">
    <property type="entry name" value="HUPs"/>
    <property type="match status" value="1"/>
</dbReference>
<dbReference type="Gene3D" id="1.10.730.10">
    <property type="entry name" value="Isoleucyl-tRNA Synthetase, Domain 1"/>
    <property type="match status" value="1"/>
</dbReference>
<keyword evidence="11 13" id="KW-0030">Aminoacyl-tRNA synthetase</keyword>
<evidence type="ECO:0000256" key="8">
    <source>
        <dbReference type="ARBA" id="ARBA00022840"/>
    </source>
</evidence>
<evidence type="ECO:0000256" key="7">
    <source>
        <dbReference type="ARBA" id="ARBA00022741"/>
    </source>
</evidence>
<proteinExistence type="inferred from homology"/>
<comment type="similarity">
    <text evidence="13">Belongs to the class-I aminoacyl-tRNA synthetase family. MetG type 2A subfamily.</text>
</comment>
<evidence type="ECO:0000256" key="12">
    <source>
        <dbReference type="ARBA" id="ARBA00047364"/>
    </source>
</evidence>
<dbReference type="SUPFAM" id="SSF50249">
    <property type="entry name" value="Nucleic acid-binding proteins"/>
    <property type="match status" value="1"/>
</dbReference>
<keyword evidence="6 13" id="KW-0436">Ligase</keyword>
<evidence type="ECO:0000256" key="14">
    <source>
        <dbReference type="SAM" id="Coils"/>
    </source>
</evidence>
<evidence type="ECO:0000313" key="16">
    <source>
        <dbReference type="EMBL" id="MBK3331710.1"/>
    </source>
</evidence>
<dbReference type="EMBL" id="JAACYA010000001">
    <property type="protein sequence ID" value="MBK3331710.1"/>
    <property type="molecule type" value="Genomic_DNA"/>
</dbReference>
<dbReference type="InterPro" id="IPR014758">
    <property type="entry name" value="Met-tRNA_synth"/>
</dbReference>
<keyword evidence="8 13" id="KW-0067">ATP-binding</keyword>
<dbReference type="InterPro" id="IPR015413">
    <property type="entry name" value="Methionyl/Leucyl_tRNA_Synth"/>
</dbReference>
<keyword evidence="17" id="KW-1185">Reference proteome</keyword>
<comment type="catalytic activity">
    <reaction evidence="12 13">
        <text>tRNA(Met) + L-methionine + ATP = L-methionyl-tRNA(Met) + AMP + diphosphate</text>
        <dbReference type="Rhea" id="RHEA:13481"/>
        <dbReference type="Rhea" id="RHEA-COMP:9667"/>
        <dbReference type="Rhea" id="RHEA-COMP:9698"/>
        <dbReference type="ChEBI" id="CHEBI:30616"/>
        <dbReference type="ChEBI" id="CHEBI:33019"/>
        <dbReference type="ChEBI" id="CHEBI:57844"/>
        <dbReference type="ChEBI" id="CHEBI:78442"/>
        <dbReference type="ChEBI" id="CHEBI:78530"/>
        <dbReference type="ChEBI" id="CHEBI:456215"/>
        <dbReference type="EC" id="6.1.1.10"/>
    </reaction>
</comment>
<keyword evidence="10 13" id="KW-0648">Protein biosynthesis</keyword>
<dbReference type="SUPFAM" id="SSF52374">
    <property type="entry name" value="Nucleotidylyl transferase"/>
    <property type="match status" value="1"/>
</dbReference>
<dbReference type="PROSITE" id="PS50886">
    <property type="entry name" value="TRBD"/>
    <property type="match status" value="1"/>
</dbReference>
<dbReference type="CDD" id="cd07957">
    <property type="entry name" value="Anticodon_Ia_Met"/>
    <property type="match status" value="1"/>
</dbReference>
<comment type="cofactor">
    <cofactor evidence="13">
        <name>Zn(2+)</name>
        <dbReference type="ChEBI" id="CHEBI:29105"/>
    </cofactor>
    <text evidence="13">Binds 1 zinc ion per subunit.</text>
</comment>
<dbReference type="Gene3D" id="2.170.220.10">
    <property type="match status" value="1"/>
</dbReference>
<dbReference type="NCBIfam" id="NF008900">
    <property type="entry name" value="PRK12267.1"/>
    <property type="match status" value="1"/>
</dbReference>
<dbReference type="InterPro" id="IPR023457">
    <property type="entry name" value="Met-tRNA_synth_2"/>
</dbReference>
<evidence type="ECO:0000256" key="1">
    <source>
        <dbReference type="ARBA" id="ARBA00003314"/>
    </source>
</evidence>
<evidence type="ECO:0000256" key="10">
    <source>
        <dbReference type="ARBA" id="ARBA00022917"/>
    </source>
</evidence>
<keyword evidence="9 13" id="KW-0694">RNA-binding</keyword>
<evidence type="ECO:0000256" key="3">
    <source>
        <dbReference type="ARBA" id="ARBA00011738"/>
    </source>
</evidence>
<dbReference type="InterPro" id="IPR004495">
    <property type="entry name" value="Met-tRNA-synth_bsu_C"/>
</dbReference>
<evidence type="ECO:0000256" key="5">
    <source>
        <dbReference type="ARBA" id="ARBA00022555"/>
    </source>
</evidence>
<evidence type="ECO:0000259" key="15">
    <source>
        <dbReference type="PROSITE" id="PS50886"/>
    </source>
</evidence>
<dbReference type="Gene3D" id="2.40.50.140">
    <property type="entry name" value="Nucleic acid-binding proteins"/>
    <property type="match status" value="1"/>
</dbReference>
<evidence type="ECO:0000256" key="11">
    <source>
        <dbReference type="ARBA" id="ARBA00023146"/>
    </source>
</evidence>
<dbReference type="PANTHER" id="PTHR43326">
    <property type="entry name" value="METHIONYL-TRNA SYNTHETASE"/>
    <property type="match status" value="1"/>
</dbReference>
<keyword evidence="5 13" id="KW-0820">tRNA-binding</keyword>
<comment type="function">
    <text evidence="1 13">Is required not only for elongation of protein synthesis but also for the initiation of all mRNA translation through initiator tRNA(fMet) aminoacylation.</text>
</comment>
<keyword evidence="7 13" id="KW-0547">Nucleotide-binding</keyword>
<feature type="binding site" evidence="13">
    <location>
        <position position="147"/>
    </location>
    <ligand>
        <name>Zn(2+)</name>
        <dbReference type="ChEBI" id="CHEBI:29105"/>
    </ligand>
</feature>
<dbReference type="Pfam" id="PF09334">
    <property type="entry name" value="tRNA-synt_1g"/>
    <property type="match status" value="1"/>
</dbReference>
<dbReference type="InterPro" id="IPR014729">
    <property type="entry name" value="Rossmann-like_a/b/a_fold"/>
</dbReference>
<dbReference type="InterPro" id="IPR041872">
    <property type="entry name" value="Anticodon_Met"/>
</dbReference>
<dbReference type="SUPFAM" id="SSF47323">
    <property type="entry name" value="Anticodon-binding domain of a subclass of class I aminoacyl-tRNA synthetases"/>
    <property type="match status" value="1"/>
</dbReference>
<reference evidence="16 17" key="1">
    <citation type="journal article" date="2021" name="Syst. Appl. Microbiol.">
        <title>Persephonella atlantica sp. nov.: How to adapt to physico-chemical gradients in high temperature hydrothermal habitats.</title>
        <authorList>
            <person name="Francois D.X."/>
            <person name="Godfroy A."/>
            <person name="Mathien C."/>
            <person name="Aube J."/>
            <person name="Cathalot C."/>
            <person name="Lesongeur F."/>
            <person name="L'Haridon S."/>
            <person name="Philippon X."/>
            <person name="Roussel E.G."/>
        </authorList>
    </citation>
    <scope>NUCLEOTIDE SEQUENCE [LARGE SCALE GENOMIC DNA]</scope>
    <source>
        <strain evidence="16 17">MO1340</strain>
    </source>
</reference>
<dbReference type="InterPro" id="IPR033911">
    <property type="entry name" value="MetRS_core"/>
</dbReference>
<evidence type="ECO:0000313" key="17">
    <source>
        <dbReference type="Proteomes" id="UP000772812"/>
    </source>
</evidence>
<comment type="subcellular location">
    <subcellularLocation>
        <location evidence="2 13">Cytoplasm</location>
    </subcellularLocation>
</comment>
<feature type="binding site" evidence="13">
    <location>
        <position position="128"/>
    </location>
    <ligand>
        <name>Zn(2+)</name>
        <dbReference type="ChEBI" id="CHEBI:29105"/>
    </ligand>
</feature>
<dbReference type="InterPro" id="IPR002547">
    <property type="entry name" value="tRNA-bd_dom"/>
</dbReference>
<dbReference type="RefSeq" id="WP_200673117.1">
    <property type="nucleotide sequence ID" value="NZ_JAACYA010000001.1"/>
</dbReference>
<accession>A0ABS1GFM0</accession>
<dbReference type="Pfam" id="PF01588">
    <property type="entry name" value="tRNA_bind"/>
    <property type="match status" value="1"/>
</dbReference>
<feature type="binding site" evidence="13">
    <location>
        <position position="131"/>
    </location>
    <ligand>
        <name>Zn(2+)</name>
        <dbReference type="ChEBI" id="CHEBI:29105"/>
    </ligand>
</feature>
<feature type="coiled-coil region" evidence="14">
    <location>
        <begin position="367"/>
        <end position="394"/>
    </location>
</feature>
<organism evidence="16 17">
    <name type="scientific">Persephonella atlantica</name>
    <dbReference type="NCBI Taxonomy" id="2699429"/>
    <lineage>
        <taxon>Bacteria</taxon>
        <taxon>Pseudomonadati</taxon>
        <taxon>Aquificota</taxon>
        <taxon>Aquificia</taxon>
        <taxon>Aquificales</taxon>
        <taxon>Hydrogenothermaceae</taxon>
        <taxon>Persephonella</taxon>
    </lineage>
</organism>
<dbReference type="NCBIfam" id="TIGR00398">
    <property type="entry name" value="metG"/>
    <property type="match status" value="1"/>
</dbReference>
<dbReference type="NCBIfam" id="TIGR00399">
    <property type="entry name" value="metG_C_term"/>
    <property type="match status" value="1"/>
</dbReference>
<gene>
    <name evidence="13 16" type="primary">metG</name>
    <name evidence="16" type="ORF">GWK41_01355</name>
</gene>
<dbReference type="Proteomes" id="UP000772812">
    <property type="component" value="Unassembled WGS sequence"/>
</dbReference>
<dbReference type="CDD" id="cd02800">
    <property type="entry name" value="tRNA_bind_EcMetRS_like"/>
    <property type="match status" value="1"/>
</dbReference>
<keyword evidence="13" id="KW-0479">Metal-binding</keyword>
<evidence type="ECO:0000256" key="9">
    <source>
        <dbReference type="ARBA" id="ARBA00022884"/>
    </source>
</evidence>
<sequence length="629" mass="73012">MDRKKFYVTTPIYYVNDVPHLGHAYTTVAADVLARYNRQKGIRTFFLTGTDEHGLKIQKSAEEKGITPKELADITHQKFKQLWEALNISYDRFIRTTDPDHIKAVQHIFQKCYENGDIYLSEYESYYCVGCEEFKTETEIKDYDYRCPIHKKPCEKVKEESYFFRLSKYQDRLLKLYEEKPSFIQPDYRRNEVVSFVKQGLKDLSVSRPRSRVKWGIPVPFDPEHTIYVWFDALTNYLTGVGYPDNPEMFETFWPADVHIVGKDILRFHAVYWPAFLMSARLNVPDRVFAHGWWTVEGHKMSKSLGNVVDPFEAAEKYGVDQLRYFLLREVPFGLDGDFSEKAVIGRINSDLANDLGNLFSRTLSMINKFSGSIVKKREDLTELEKEYQQLYKYTIDKYDRFMENLEFSRALETVWEFIDFLNKYIVKTEPWKLKKEGNSYLDTVLYTLADGLLLVVYLLFPFMPDKMRQALEYIGIKDIPSTVSPFSYPEGVQVEKKIKPLFPRVEIEEAEKVKEPEKVEEKIISIDDFSKLELKVGEIIQAEKVPKAEKLLKLTVNLGDEKRTVVSGIAQYYSPQELVGKKVVLLANLKPRKIFGIESKGMILAARDDNGLRLITVDGDISAGAVVS</sequence>